<evidence type="ECO:0000313" key="6">
    <source>
        <dbReference type="EMBL" id="PWC02451.1"/>
    </source>
</evidence>
<keyword evidence="7" id="KW-1185">Reference proteome</keyword>
<dbReference type="PROSITE" id="PS00083">
    <property type="entry name" value="INTRADIOL_DIOXYGENAS"/>
    <property type="match status" value="1"/>
</dbReference>
<dbReference type="EMBL" id="QEEZ01000003">
    <property type="protein sequence ID" value="PWC02451.1"/>
    <property type="molecule type" value="Genomic_DNA"/>
</dbReference>
<keyword evidence="3" id="KW-0560">Oxidoreductase</keyword>
<evidence type="ECO:0000256" key="2">
    <source>
        <dbReference type="ARBA" id="ARBA00022964"/>
    </source>
</evidence>
<dbReference type="InterPro" id="IPR012785">
    <property type="entry name" value="Protocat_dOase_b"/>
</dbReference>
<evidence type="ECO:0000259" key="5">
    <source>
        <dbReference type="PROSITE" id="PS00083"/>
    </source>
</evidence>
<dbReference type="InterPro" id="IPR050770">
    <property type="entry name" value="Intradiol_RC_Dioxygenase"/>
</dbReference>
<dbReference type="PANTHER" id="PTHR33711:SF10">
    <property type="entry name" value="INTRADIOL RING-CLEAVAGE DIOXYGENASES DOMAIN-CONTAINING PROTEIN"/>
    <property type="match status" value="1"/>
</dbReference>
<dbReference type="OrthoDB" id="9805815at2"/>
<organism evidence="6 7">
    <name type="scientific">Corynebacterium yudongzhengii</name>
    <dbReference type="NCBI Taxonomy" id="2080740"/>
    <lineage>
        <taxon>Bacteria</taxon>
        <taxon>Bacillati</taxon>
        <taxon>Actinomycetota</taxon>
        <taxon>Actinomycetes</taxon>
        <taxon>Mycobacteriales</taxon>
        <taxon>Corynebacteriaceae</taxon>
        <taxon>Corynebacterium</taxon>
    </lineage>
</organism>
<keyword evidence="2 6" id="KW-0223">Dioxygenase</keyword>
<gene>
    <name evidence="6" type="primary">pcaH</name>
    <name evidence="6" type="ORF">DF222_02130</name>
</gene>
<feature type="domain" description="Intradiol ring-cleavage dioxygenases" evidence="5">
    <location>
        <begin position="87"/>
        <end position="115"/>
    </location>
</feature>
<dbReference type="RefSeq" id="WP_108432103.1">
    <property type="nucleotide sequence ID" value="NZ_CP026947.1"/>
</dbReference>
<dbReference type="GO" id="GO:0018578">
    <property type="term" value="F:protocatechuate 3,4-dioxygenase activity"/>
    <property type="evidence" value="ECO:0007669"/>
    <property type="project" value="InterPro"/>
</dbReference>
<reference evidence="7" key="1">
    <citation type="submission" date="2018-04" db="EMBL/GenBank/DDBJ databases">
        <authorList>
            <person name="Liu S."/>
            <person name="Wang Z."/>
            <person name="Li J."/>
        </authorList>
    </citation>
    <scope>NUCLEOTIDE SEQUENCE [LARGE SCALE GENOMIC DNA]</scope>
    <source>
        <strain evidence="7">2189</strain>
    </source>
</reference>
<protein>
    <submittedName>
        <fullName evidence="6">Protocatechuate 3,4-dioxygenase subunit beta</fullName>
    </submittedName>
</protein>
<evidence type="ECO:0000256" key="4">
    <source>
        <dbReference type="SAM" id="MobiDB-lite"/>
    </source>
</evidence>
<dbReference type="Proteomes" id="UP000244989">
    <property type="component" value="Unassembled WGS sequence"/>
</dbReference>
<dbReference type="GO" id="GO:0008199">
    <property type="term" value="F:ferric iron binding"/>
    <property type="evidence" value="ECO:0007669"/>
    <property type="project" value="InterPro"/>
</dbReference>
<evidence type="ECO:0000256" key="3">
    <source>
        <dbReference type="ARBA" id="ARBA00023002"/>
    </source>
</evidence>
<dbReference type="GO" id="GO:0019619">
    <property type="term" value="P:3,4-dihydroxybenzoate catabolic process"/>
    <property type="evidence" value="ECO:0007669"/>
    <property type="project" value="InterPro"/>
</dbReference>
<name>A0A2U1T8W8_9CORY</name>
<evidence type="ECO:0000256" key="1">
    <source>
        <dbReference type="ARBA" id="ARBA00007825"/>
    </source>
</evidence>
<feature type="region of interest" description="Disordered" evidence="4">
    <location>
        <begin position="1"/>
        <end position="26"/>
    </location>
</feature>
<dbReference type="Pfam" id="PF12391">
    <property type="entry name" value="PCDO_beta_N"/>
    <property type="match status" value="1"/>
</dbReference>
<dbReference type="NCBIfam" id="TIGR02422">
    <property type="entry name" value="protocat_beta"/>
    <property type="match status" value="1"/>
</dbReference>
<comment type="caution">
    <text evidence="6">The sequence shown here is derived from an EMBL/GenBank/DDBJ whole genome shotgun (WGS) entry which is preliminary data.</text>
</comment>
<evidence type="ECO:0000313" key="7">
    <source>
        <dbReference type="Proteomes" id="UP000244989"/>
    </source>
</evidence>
<accession>A0A2U1T8W8</accession>
<dbReference type="InterPro" id="IPR024756">
    <property type="entry name" value="PCDO_beta_N"/>
</dbReference>
<proteinExistence type="inferred from homology"/>
<dbReference type="PANTHER" id="PTHR33711">
    <property type="entry name" value="DIOXYGENASE, PUTATIVE (AFU_ORTHOLOGUE AFUA_2G02910)-RELATED"/>
    <property type="match status" value="1"/>
</dbReference>
<dbReference type="AlphaFoldDB" id="A0A2U1T8W8"/>
<dbReference type="SUPFAM" id="SSF49482">
    <property type="entry name" value="Aromatic compound dioxygenase"/>
    <property type="match status" value="1"/>
</dbReference>
<dbReference type="KEGG" id="cyz:C3B44_09140"/>
<comment type="similarity">
    <text evidence="1">Belongs to the intradiol ring-cleavage dioxygenase family.</text>
</comment>
<dbReference type="Gene3D" id="2.60.130.10">
    <property type="entry name" value="Aromatic compound dioxygenase"/>
    <property type="match status" value="1"/>
</dbReference>
<dbReference type="Pfam" id="PF00775">
    <property type="entry name" value="Dioxygenase_C"/>
    <property type="match status" value="1"/>
</dbReference>
<dbReference type="InterPro" id="IPR000627">
    <property type="entry name" value="Intradiol_dOase_C"/>
</dbReference>
<dbReference type="InterPro" id="IPR015889">
    <property type="entry name" value="Intradiol_dOase_core"/>
</dbReference>
<sequence>MTDRFHHLLSSAPEQRHNAPTDNAYAPLHFPDYRTTSLRNPNNELIMMPERLGELTGPVFGERDLGGVDNDMTQANGGEAIGQRIFVHGRVLGWDGKPVPNTLVEVWQANAAGRYRHKNDSWPAPLDPHFNGVARTLTDDDGHYHFYTVHPGAYPWGNHHNAWRPAHIHFSLYGRQFTERLITQMYFPGDPFFFQDPIYNSVPEDARARMISVFDYDETRPNFAVGYKFDIVLRGRHQTPFENA</sequence>